<comment type="caution">
    <text evidence="1">The sequence shown here is derived from an EMBL/GenBank/DDBJ whole genome shotgun (WGS) entry which is preliminary data.</text>
</comment>
<dbReference type="AlphaFoldDB" id="X1KXS4"/>
<accession>X1KXS4</accession>
<gene>
    <name evidence="1" type="ORF">S03H2_70970</name>
</gene>
<proteinExistence type="predicted"/>
<name>X1KXS4_9ZZZZ</name>
<organism evidence="1">
    <name type="scientific">marine sediment metagenome</name>
    <dbReference type="NCBI Taxonomy" id="412755"/>
    <lineage>
        <taxon>unclassified sequences</taxon>
        <taxon>metagenomes</taxon>
        <taxon>ecological metagenomes</taxon>
    </lineage>
</organism>
<feature type="non-terminal residue" evidence="1">
    <location>
        <position position="1"/>
    </location>
</feature>
<reference evidence="1" key="1">
    <citation type="journal article" date="2014" name="Front. Microbiol.">
        <title>High frequency of phylogenetically diverse reductive dehalogenase-homologous genes in deep subseafloor sedimentary metagenomes.</title>
        <authorList>
            <person name="Kawai M."/>
            <person name="Futagami T."/>
            <person name="Toyoda A."/>
            <person name="Takaki Y."/>
            <person name="Nishi S."/>
            <person name="Hori S."/>
            <person name="Arai W."/>
            <person name="Tsubouchi T."/>
            <person name="Morono Y."/>
            <person name="Uchiyama I."/>
            <person name="Ito T."/>
            <person name="Fujiyama A."/>
            <person name="Inagaki F."/>
            <person name="Takami H."/>
        </authorList>
    </citation>
    <scope>NUCLEOTIDE SEQUENCE</scope>
    <source>
        <strain evidence="1">Expedition CK06-06</strain>
    </source>
</reference>
<sequence length="107" mass="12274">LIPGKFKDCESLLLALKPETGYLDPHKSRKSVNHISRLFFEVEEFTSRPELGISDKTQVLKKFATRFSKKLYGDLIEDKWNKKLIGLSVSLPTEKEMLITYAAIKSE</sequence>
<dbReference type="EMBL" id="BARU01047334">
    <property type="protein sequence ID" value="GAH98440.1"/>
    <property type="molecule type" value="Genomic_DNA"/>
</dbReference>
<evidence type="ECO:0000313" key="1">
    <source>
        <dbReference type="EMBL" id="GAH98440.1"/>
    </source>
</evidence>
<feature type="non-terminal residue" evidence="1">
    <location>
        <position position="107"/>
    </location>
</feature>
<protein>
    <submittedName>
        <fullName evidence="1">Uncharacterized protein</fullName>
    </submittedName>
</protein>